<dbReference type="AlphaFoldDB" id="A0A133QCM4"/>
<dbReference type="PATRIC" id="fig|28128.5.peg.1037"/>
<name>A0A133QCM4_9BACT</name>
<keyword evidence="1" id="KW-0812">Transmembrane</keyword>
<reference evidence="3" key="1">
    <citation type="submission" date="2016-01" db="EMBL/GenBank/DDBJ databases">
        <authorList>
            <person name="Mitreva M."/>
            <person name="Pepin K.H."/>
            <person name="Mihindukulasuriya K.A."/>
            <person name="Fulton R."/>
            <person name="Fronick C."/>
            <person name="O'Laughlin M."/>
            <person name="Miner T."/>
            <person name="Herter B."/>
            <person name="Rosa B.A."/>
            <person name="Cordes M."/>
            <person name="Tomlinson C."/>
            <person name="Wollam A."/>
            <person name="Palsikar V.B."/>
            <person name="Mardis E.R."/>
            <person name="Wilson R.K."/>
        </authorList>
    </citation>
    <scope>NUCLEOTIDE SEQUENCE [LARGE SCALE GENOMIC DNA]</scope>
    <source>
        <strain evidence="3">MJR7716</strain>
    </source>
</reference>
<keyword evidence="1" id="KW-1133">Transmembrane helix</keyword>
<sequence length="54" mass="6045">MADVIPTNITKVLAKIIIYILFTMMFCGVMGELLHYNSLPFSLLKLIFGNAIVI</sequence>
<keyword evidence="1" id="KW-0472">Membrane</keyword>
<evidence type="ECO:0000313" key="2">
    <source>
        <dbReference type="EMBL" id="KXA40640.1"/>
    </source>
</evidence>
<comment type="caution">
    <text evidence="2">The sequence shown here is derived from an EMBL/GenBank/DDBJ whole genome shotgun (WGS) entry which is preliminary data.</text>
</comment>
<dbReference type="STRING" id="28128.HMPREF3226_01028"/>
<organism evidence="2 3">
    <name type="scientific">Prevotella corporis</name>
    <dbReference type="NCBI Taxonomy" id="28128"/>
    <lineage>
        <taxon>Bacteria</taxon>
        <taxon>Pseudomonadati</taxon>
        <taxon>Bacteroidota</taxon>
        <taxon>Bacteroidia</taxon>
        <taxon>Bacteroidales</taxon>
        <taxon>Prevotellaceae</taxon>
        <taxon>Prevotella</taxon>
    </lineage>
</organism>
<dbReference type="Proteomes" id="UP000070533">
    <property type="component" value="Unassembled WGS sequence"/>
</dbReference>
<proteinExistence type="predicted"/>
<protein>
    <submittedName>
        <fullName evidence="2">Uncharacterized protein</fullName>
    </submittedName>
</protein>
<dbReference type="EMBL" id="LRQG01000063">
    <property type="protein sequence ID" value="KXA40640.1"/>
    <property type="molecule type" value="Genomic_DNA"/>
</dbReference>
<evidence type="ECO:0000256" key="1">
    <source>
        <dbReference type="SAM" id="Phobius"/>
    </source>
</evidence>
<evidence type="ECO:0000313" key="3">
    <source>
        <dbReference type="Proteomes" id="UP000070533"/>
    </source>
</evidence>
<dbReference type="RefSeq" id="WP_154653654.1">
    <property type="nucleotide sequence ID" value="NZ_BAAAXP010000028.1"/>
</dbReference>
<feature type="transmembrane region" description="Helical" evidence="1">
    <location>
        <begin position="12"/>
        <end position="36"/>
    </location>
</feature>
<keyword evidence="3" id="KW-1185">Reference proteome</keyword>
<accession>A0A133QCM4</accession>
<gene>
    <name evidence="2" type="ORF">HMPREF3226_01028</name>
</gene>